<accession>A0A6J5M4B7</accession>
<feature type="region of interest" description="Disordered" evidence="1">
    <location>
        <begin position="43"/>
        <end position="76"/>
    </location>
</feature>
<reference evidence="2" key="1">
    <citation type="submission" date="2020-04" db="EMBL/GenBank/DDBJ databases">
        <authorList>
            <person name="Chiriac C."/>
            <person name="Salcher M."/>
            <person name="Ghai R."/>
            <person name="Kavagutti S V."/>
        </authorList>
    </citation>
    <scope>NUCLEOTIDE SEQUENCE</scope>
</reference>
<dbReference type="EMBL" id="LR796394">
    <property type="protein sequence ID" value="CAB4141634.1"/>
    <property type="molecule type" value="Genomic_DNA"/>
</dbReference>
<feature type="compositionally biased region" description="Basic residues" evidence="1">
    <location>
        <begin position="66"/>
        <end position="76"/>
    </location>
</feature>
<evidence type="ECO:0000313" key="2">
    <source>
        <dbReference type="EMBL" id="CAB4141634.1"/>
    </source>
</evidence>
<gene>
    <name evidence="2" type="ORF">UFOVP420_13</name>
</gene>
<sequence>MGTSLSTDKTMATYRCLASGNTVSFTYTHDIESMKGHAGYIQIDEPEPQQEESRPLPMTAPVVAKKPGRPPKPKEK</sequence>
<name>A0A6J5M4B7_9CAUD</name>
<organism evidence="2">
    <name type="scientific">uncultured Caudovirales phage</name>
    <dbReference type="NCBI Taxonomy" id="2100421"/>
    <lineage>
        <taxon>Viruses</taxon>
        <taxon>Duplodnaviria</taxon>
        <taxon>Heunggongvirae</taxon>
        <taxon>Uroviricota</taxon>
        <taxon>Caudoviricetes</taxon>
        <taxon>Peduoviridae</taxon>
        <taxon>Maltschvirus</taxon>
        <taxon>Maltschvirus maltsch</taxon>
    </lineage>
</organism>
<proteinExistence type="predicted"/>
<protein>
    <submittedName>
        <fullName evidence="2">Uncharacterized protein</fullName>
    </submittedName>
</protein>
<evidence type="ECO:0000256" key="1">
    <source>
        <dbReference type="SAM" id="MobiDB-lite"/>
    </source>
</evidence>